<evidence type="ECO:0000259" key="2">
    <source>
        <dbReference type="PROSITE" id="PS50011"/>
    </source>
</evidence>
<name>A0AAY4BWT3_9TELE</name>
<keyword evidence="4" id="KW-1185">Reference proteome</keyword>
<reference evidence="3" key="2">
    <citation type="submission" date="2025-09" db="UniProtKB">
        <authorList>
            <consortium name="Ensembl"/>
        </authorList>
    </citation>
    <scope>IDENTIFICATION</scope>
</reference>
<dbReference type="GO" id="GO:0005524">
    <property type="term" value="F:ATP binding"/>
    <property type="evidence" value="ECO:0007669"/>
    <property type="project" value="InterPro"/>
</dbReference>
<feature type="compositionally biased region" description="Low complexity" evidence="1">
    <location>
        <begin position="62"/>
        <end position="86"/>
    </location>
</feature>
<dbReference type="Pfam" id="PF13240">
    <property type="entry name" value="Zn_Ribbon_1"/>
    <property type="match status" value="1"/>
</dbReference>
<organism evidence="3 4">
    <name type="scientific">Denticeps clupeoides</name>
    <name type="common">denticle herring</name>
    <dbReference type="NCBI Taxonomy" id="299321"/>
    <lineage>
        <taxon>Eukaryota</taxon>
        <taxon>Metazoa</taxon>
        <taxon>Chordata</taxon>
        <taxon>Craniata</taxon>
        <taxon>Vertebrata</taxon>
        <taxon>Euteleostomi</taxon>
        <taxon>Actinopterygii</taxon>
        <taxon>Neopterygii</taxon>
        <taxon>Teleostei</taxon>
        <taxon>Clupei</taxon>
        <taxon>Clupeiformes</taxon>
        <taxon>Denticipitoidei</taxon>
        <taxon>Denticipitidae</taxon>
        <taxon>Denticeps</taxon>
    </lineage>
</organism>
<protein>
    <recommendedName>
        <fullName evidence="2">Protein kinase domain-containing protein</fullName>
    </recommendedName>
</protein>
<feature type="compositionally biased region" description="Low complexity" evidence="1">
    <location>
        <begin position="131"/>
        <end position="144"/>
    </location>
</feature>
<dbReference type="Proteomes" id="UP000694580">
    <property type="component" value="Unplaced"/>
</dbReference>
<feature type="domain" description="Protein kinase" evidence="2">
    <location>
        <begin position="84"/>
        <end position="458"/>
    </location>
</feature>
<dbReference type="SUPFAM" id="SSF56112">
    <property type="entry name" value="Protein kinase-like (PK-like)"/>
    <property type="match status" value="1"/>
</dbReference>
<dbReference type="Pfam" id="PF00069">
    <property type="entry name" value="Pkinase"/>
    <property type="match status" value="1"/>
</dbReference>
<dbReference type="Gene3D" id="1.10.510.10">
    <property type="entry name" value="Transferase(Phosphotransferase) domain 1"/>
    <property type="match status" value="1"/>
</dbReference>
<gene>
    <name evidence="3" type="primary">VRK3</name>
</gene>
<proteinExistence type="predicted"/>
<dbReference type="InterPro" id="IPR011009">
    <property type="entry name" value="Kinase-like_dom_sf"/>
</dbReference>
<dbReference type="Ensembl" id="ENSDCDT00010031356.1">
    <property type="protein sequence ID" value="ENSDCDP00010025294.1"/>
    <property type="gene ID" value="ENSDCDG00010016101.1"/>
</dbReference>
<evidence type="ECO:0000256" key="1">
    <source>
        <dbReference type="SAM" id="MobiDB-lite"/>
    </source>
</evidence>
<dbReference type="PROSITE" id="PS50011">
    <property type="entry name" value="PROTEIN_KINASE_DOM"/>
    <property type="match status" value="1"/>
</dbReference>
<dbReference type="PROSITE" id="PS00109">
    <property type="entry name" value="PROTEIN_KINASE_TYR"/>
    <property type="match status" value="1"/>
</dbReference>
<reference evidence="3" key="1">
    <citation type="submission" date="2025-08" db="UniProtKB">
        <authorList>
            <consortium name="Ensembl"/>
        </authorList>
    </citation>
    <scope>IDENTIFICATION</scope>
</reference>
<evidence type="ECO:0000313" key="4">
    <source>
        <dbReference type="Proteomes" id="UP000694580"/>
    </source>
</evidence>
<feature type="compositionally biased region" description="Low complexity" evidence="1">
    <location>
        <begin position="101"/>
        <end position="111"/>
    </location>
</feature>
<dbReference type="GeneTree" id="ENSGT00940000158111"/>
<feature type="region of interest" description="Disordered" evidence="1">
    <location>
        <begin position="26"/>
        <end position="153"/>
    </location>
</feature>
<dbReference type="SMART" id="SM00220">
    <property type="entry name" value="S_TKc"/>
    <property type="match status" value="1"/>
</dbReference>
<dbReference type="PANTHER" id="PTHR11909">
    <property type="entry name" value="CASEIN KINASE-RELATED"/>
    <property type="match status" value="1"/>
</dbReference>
<dbReference type="GO" id="GO:0004672">
    <property type="term" value="F:protein kinase activity"/>
    <property type="evidence" value="ECO:0007669"/>
    <property type="project" value="InterPro"/>
</dbReference>
<accession>A0AAY4BWT3</accession>
<evidence type="ECO:0000313" key="3">
    <source>
        <dbReference type="Ensembl" id="ENSDCDP00010025294.1"/>
    </source>
</evidence>
<sequence>MLLRFCPQCGARLQPTFKFCPSCGEKLPVEPDEGGGSPPSGGEQQSHTRDHIAATSSALIGSPLRASPRTPAARRTLSGGRTSLSLLKRRASGSEGMEVDSSPAPSLSSLPQTPPKRQRTQKQASPKMESPKATPTSSTQSPPSVKGRKGARPAALEPLQEGAELLDQTGKRWMLVKLLRQCDGEVTYGARPAGAVSSCSDWKHILRLGAKQGPMFTEQNFLQRAAKPASVEKWVKHQKMDFLGIPSCVGFGLHDTYRFLVFPDMGQTLQSILDEVGGSLREAAVLQLSCRIVRVCEFVHENEYVHADICAENIYVSTNTHTQVFLAGFGRAFRFSPGGRHVDYKESSRTLHHGNHDFISLDVHKGAAPSRRSDLQSLGYCLLSWLTGSLPWSSTHPPTTMTKEKERYLTDVPGLLSCCFGKRTVPGVLQLYLSQVMALDYTDKPNYTQLRAELTEELEKMGGTLQEPLYV</sequence>
<dbReference type="AlphaFoldDB" id="A0AAY4BWT3"/>
<dbReference type="InterPro" id="IPR026870">
    <property type="entry name" value="Zinc_ribbon_dom"/>
</dbReference>
<dbReference type="InterPro" id="IPR050235">
    <property type="entry name" value="CK1_Ser-Thr_kinase"/>
</dbReference>
<dbReference type="InterPro" id="IPR000719">
    <property type="entry name" value="Prot_kinase_dom"/>
</dbReference>
<dbReference type="InterPro" id="IPR008266">
    <property type="entry name" value="Tyr_kinase_AS"/>
</dbReference>